<dbReference type="AlphaFoldDB" id="A0A383DPN0"/>
<dbReference type="EMBL" id="UINC01219127">
    <property type="protein sequence ID" value="SVE46457.1"/>
    <property type="molecule type" value="Genomic_DNA"/>
</dbReference>
<reference evidence="1" key="1">
    <citation type="submission" date="2018-05" db="EMBL/GenBank/DDBJ databases">
        <authorList>
            <person name="Lanie J.A."/>
            <person name="Ng W.-L."/>
            <person name="Kazmierczak K.M."/>
            <person name="Andrzejewski T.M."/>
            <person name="Davidsen T.M."/>
            <person name="Wayne K.J."/>
            <person name="Tettelin H."/>
            <person name="Glass J.I."/>
            <person name="Rusch D."/>
            <person name="Podicherti R."/>
            <person name="Tsui H.-C.T."/>
            <person name="Winkler M.E."/>
        </authorList>
    </citation>
    <scope>NUCLEOTIDE SEQUENCE</scope>
</reference>
<proteinExistence type="predicted"/>
<sequence length="40" mass="4541">MGSRAIFERDGFVTLSSFYNDDELLAIEDALECFIAERVP</sequence>
<feature type="non-terminal residue" evidence="1">
    <location>
        <position position="40"/>
    </location>
</feature>
<gene>
    <name evidence="1" type="ORF">METZ01_LOCUS499311</name>
</gene>
<accession>A0A383DPN0</accession>
<evidence type="ECO:0000313" key="1">
    <source>
        <dbReference type="EMBL" id="SVE46457.1"/>
    </source>
</evidence>
<protein>
    <submittedName>
        <fullName evidence="1">Uncharacterized protein</fullName>
    </submittedName>
</protein>
<name>A0A383DPN0_9ZZZZ</name>
<organism evidence="1">
    <name type="scientific">marine metagenome</name>
    <dbReference type="NCBI Taxonomy" id="408172"/>
    <lineage>
        <taxon>unclassified sequences</taxon>
        <taxon>metagenomes</taxon>
        <taxon>ecological metagenomes</taxon>
    </lineage>
</organism>